<dbReference type="NCBIfam" id="TIGR00761">
    <property type="entry name" value="argB"/>
    <property type="match status" value="1"/>
</dbReference>
<dbReference type="PIRSF" id="PIRSF000728">
    <property type="entry name" value="NAGK"/>
    <property type="match status" value="1"/>
</dbReference>
<gene>
    <name evidence="11" type="primary">argB</name>
    <name evidence="11" type="ORF">C7B43_03275</name>
</gene>
<comment type="caution">
    <text evidence="11">The sequence shown here is derived from an EMBL/GenBank/DDBJ whole genome shotgun (WGS) entry which is preliminary data.</text>
</comment>
<dbReference type="InterPro" id="IPR001057">
    <property type="entry name" value="Glu/AcGlu_kinase"/>
</dbReference>
<dbReference type="GO" id="GO:0005524">
    <property type="term" value="F:ATP binding"/>
    <property type="evidence" value="ECO:0007669"/>
    <property type="project" value="UniProtKB-KW"/>
</dbReference>
<dbReference type="GO" id="GO:0006526">
    <property type="term" value="P:L-arginine biosynthetic process"/>
    <property type="evidence" value="ECO:0007669"/>
    <property type="project" value="UniProtKB-KW"/>
</dbReference>
<dbReference type="CDD" id="cd04238">
    <property type="entry name" value="AAK_NAGK-like"/>
    <property type="match status" value="1"/>
</dbReference>
<comment type="catalytic activity">
    <reaction evidence="9">
        <text>N-acetyl-L-glutamate + ATP = N-acetyl-L-glutamyl 5-phosphate + ADP</text>
        <dbReference type="Rhea" id="RHEA:14629"/>
        <dbReference type="ChEBI" id="CHEBI:30616"/>
        <dbReference type="ChEBI" id="CHEBI:44337"/>
        <dbReference type="ChEBI" id="CHEBI:57936"/>
        <dbReference type="ChEBI" id="CHEBI:456216"/>
        <dbReference type="EC" id="2.7.2.8"/>
    </reaction>
</comment>
<evidence type="ECO:0000256" key="2">
    <source>
        <dbReference type="ARBA" id="ARBA00013065"/>
    </source>
</evidence>
<dbReference type="PRINTS" id="PR00474">
    <property type="entry name" value="GLU5KINASE"/>
</dbReference>
<dbReference type="PANTHER" id="PTHR23342">
    <property type="entry name" value="N-ACETYLGLUTAMATE SYNTHASE"/>
    <property type="match status" value="1"/>
</dbReference>
<evidence type="ECO:0000256" key="5">
    <source>
        <dbReference type="ARBA" id="ARBA00022679"/>
    </source>
</evidence>
<comment type="pathway">
    <text evidence="1">Amino-acid biosynthesis; L-arginine biosynthesis; N(2)-acetyl-L-ornithine from L-glutamate: step 2/4.</text>
</comment>
<evidence type="ECO:0000313" key="11">
    <source>
        <dbReference type="EMBL" id="PSR31133.1"/>
    </source>
</evidence>
<evidence type="ECO:0000256" key="7">
    <source>
        <dbReference type="ARBA" id="ARBA00022777"/>
    </source>
</evidence>
<keyword evidence="4" id="KW-0028">Amino-acid biosynthesis</keyword>
<accession>A0A2T2X9D9</accession>
<evidence type="ECO:0000256" key="6">
    <source>
        <dbReference type="ARBA" id="ARBA00022741"/>
    </source>
</evidence>
<feature type="domain" description="Aspartate/glutamate/uridylate kinase" evidence="10">
    <location>
        <begin position="1"/>
        <end position="238"/>
    </location>
</feature>
<sequence length="250" mass="26941">MRIVMKIGGSVLTDVSGTPPWVVELRNFLEAGHEVAIVHGGGPAISQSLEKAQVPVQFYQGQRVTSPEVLRHVVRILRGEINASLVNTLNRHGLNAVGLSGIDGTFMTAEHLPPYDLGSVGTVIMVDSQFVEMFWSHGMIPVIAPLASTRDHAEILNCNADGVAQGVAATIAADLLIFYTVTGGLRMNPEDDADVVRELSRHQIEQWIRTGRATGGMIPKLQAAWGALEHGVSEVLIGSFYGNEPATRIF</sequence>
<dbReference type="GO" id="GO:0003991">
    <property type="term" value="F:acetylglutamate kinase activity"/>
    <property type="evidence" value="ECO:0007669"/>
    <property type="project" value="UniProtKB-EC"/>
</dbReference>
<dbReference type="AlphaFoldDB" id="A0A2T2X9D9"/>
<dbReference type="EMBL" id="PXYT01000004">
    <property type="protein sequence ID" value="PSR31133.1"/>
    <property type="molecule type" value="Genomic_DNA"/>
</dbReference>
<dbReference type="Pfam" id="PF00696">
    <property type="entry name" value="AA_kinase"/>
    <property type="match status" value="1"/>
</dbReference>
<evidence type="ECO:0000256" key="1">
    <source>
        <dbReference type="ARBA" id="ARBA00004828"/>
    </source>
</evidence>
<dbReference type="EC" id="2.7.2.8" evidence="2"/>
<evidence type="ECO:0000259" key="10">
    <source>
        <dbReference type="Pfam" id="PF00696"/>
    </source>
</evidence>
<dbReference type="PANTHER" id="PTHR23342:SF0">
    <property type="entry name" value="N-ACETYLGLUTAMATE SYNTHASE, MITOCHONDRIAL"/>
    <property type="match status" value="1"/>
</dbReference>
<evidence type="ECO:0000256" key="8">
    <source>
        <dbReference type="ARBA" id="ARBA00022840"/>
    </source>
</evidence>
<protein>
    <recommendedName>
        <fullName evidence="2">acetylglutamate kinase</fullName>
        <ecNumber evidence="2">2.7.2.8</ecNumber>
    </recommendedName>
</protein>
<keyword evidence="3" id="KW-0055">Arginine biosynthesis</keyword>
<keyword evidence="8" id="KW-0067">ATP-binding</keyword>
<dbReference type="Proteomes" id="UP000242699">
    <property type="component" value="Unassembled WGS sequence"/>
</dbReference>
<keyword evidence="5" id="KW-0808">Transferase</keyword>
<dbReference type="GO" id="GO:0005737">
    <property type="term" value="C:cytoplasm"/>
    <property type="evidence" value="ECO:0007669"/>
    <property type="project" value="InterPro"/>
</dbReference>
<dbReference type="InterPro" id="IPR001048">
    <property type="entry name" value="Asp/Glu/Uridylate_kinase"/>
</dbReference>
<organism evidence="11 12">
    <name type="scientific">Sulfobacillus benefaciens</name>
    <dbReference type="NCBI Taxonomy" id="453960"/>
    <lineage>
        <taxon>Bacteria</taxon>
        <taxon>Bacillati</taxon>
        <taxon>Bacillota</taxon>
        <taxon>Clostridia</taxon>
        <taxon>Eubacteriales</taxon>
        <taxon>Clostridiales Family XVII. Incertae Sedis</taxon>
        <taxon>Sulfobacillus</taxon>
    </lineage>
</organism>
<keyword evidence="6" id="KW-0547">Nucleotide-binding</keyword>
<evidence type="ECO:0000256" key="4">
    <source>
        <dbReference type="ARBA" id="ARBA00022605"/>
    </source>
</evidence>
<dbReference type="SUPFAM" id="SSF53633">
    <property type="entry name" value="Carbamate kinase-like"/>
    <property type="match status" value="1"/>
</dbReference>
<keyword evidence="7 11" id="KW-0418">Kinase</keyword>
<proteinExistence type="predicted"/>
<dbReference type="InterPro" id="IPR004662">
    <property type="entry name" value="AcgluKinase_fam"/>
</dbReference>
<name>A0A2T2X9D9_9FIRM</name>
<reference evidence="11 12" key="1">
    <citation type="journal article" date="2014" name="BMC Genomics">
        <title>Comparison of environmental and isolate Sulfobacillus genomes reveals diverse carbon, sulfur, nitrogen, and hydrogen metabolisms.</title>
        <authorList>
            <person name="Justice N.B."/>
            <person name="Norman A."/>
            <person name="Brown C.T."/>
            <person name="Singh A."/>
            <person name="Thomas B.C."/>
            <person name="Banfield J.F."/>
        </authorList>
    </citation>
    <scope>NUCLEOTIDE SEQUENCE [LARGE SCALE GENOMIC DNA]</scope>
    <source>
        <strain evidence="11">AMDSBA1</strain>
    </source>
</reference>
<evidence type="ECO:0000256" key="9">
    <source>
        <dbReference type="ARBA" id="ARBA00048141"/>
    </source>
</evidence>
<dbReference type="Gene3D" id="3.40.1160.10">
    <property type="entry name" value="Acetylglutamate kinase-like"/>
    <property type="match status" value="1"/>
</dbReference>
<evidence type="ECO:0000313" key="12">
    <source>
        <dbReference type="Proteomes" id="UP000242699"/>
    </source>
</evidence>
<dbReference type="InterPro" id="IPR036393">
    <property type="entry name" value="AceGlu_kinase-like_sf"/>
</dbReference>
<evidence type="ECO:0000256" key="3">
    <source>
        <dbReference type="ARBA" id="ARBA00022571"/>
    </source>
</evidence>